<comment type="caution">
    <text evidence="1">The sequence shown here is derived from an EMBL/GenBank/DDBJ whole genome shotgun (WGS) entry which is preliminary data.</text>
</comment>
<keyword evidence="2" id="KW-1185">Reference proteome</keyword>
<dbReference type="AlphaFoldDB" id="A0A834TR68"/>
<evidence type="ECO:0000313" key="2">
    <source>
        <dbReference type="Proteomes" id="UP000634136"/>
    </source>
</evidence>
<protein>
    <submittedName>
        <fullName evidence="1">Uncharacterized protein</fullName>
    </submittedName>
</protein>
<proteinExistence type="predicted"/>
<sequence>MATTCFAKKEKVMNVGAFFE</sequence>
<dbReference type="Proteomes" id="UP000634136">
    <property type="component" value="Unassembled WGS sequence"/>
</dbReference>
<reference evidence="1" key="1">
    <citation type="submission" date="2020-09" db="EMBL/GenBank/DDBJ databases">
        <title>Genome-Enabled Discovery of Anthraquinone Biosynthesis in Senna tora.</title>
        <authorList>
            <person name="Kang S.-H."/>
            <person name="Pandey R.P."/>
            <person name="Lee C.-M."/>
            <person name="Sim J.-S."/>
            <person name="Jeong J.-T."/>
            <person name="Choi B.-S."/>
            <person name="Jung M."/>
            <person name="Ginzburg D."/>
            <person name="Zhao K."/>
            <person name="Won S.Y."/>
            <person name="Oh T.-J."/>
            <person name="Yu Y."/>
            <person name="Kim N.-H."/>
            <person name="Lee O.R."/>
            <person name="Lee T.-H."/>
            <person name="Bashyal P."/>
            <person name="Kim T.-S."/>
            <person name="Lee W.-H."/>
            <person name="Kawkins C."/>
            <person name="Kim C.-K."/>
            <person name="Kim J.S."/>
            <person name="Ahn B.O."/>
            <person name="Rhee S.Y."/>
            <person name="Sohng J.K."/>
        </authorList>
    </citation>
    <scope>NUCLEOTIDE SEQUENCE</scope>
    <source>
        <tissue evidence="1">Leaf</tissue>
    </source>
</reference>
<gene>
    <name evidence="1" type="ORF">G2W53_027709</name>
</gene>
<accession>A0A834TR68</accession>
<organism evidence="1 2">
    <name type="scientific">Senna tora</name>
    <dbReference type="NCBI Taxonomy" id="362788"/>
    <lineage>
        <taxon>Eukaryota</taxon>
        <taxon>Viridiplantae</taxon>
        <taxon>Streptophyta</taxon>
        <taxon>Embryophyta</taxon>
        <taxon>Tracheophyta</taxon>
        <taxon>Spermatophyta</taxon>
        <taxon>Magnoliopsida</taxon>
        <taxon>eudicotyledons</taxon>
        <taxon>Gunneridae</taxon>
        <taxon>Pentapetalae</taxon>
        <taxon>rosids</taxon>
        <taxon>fabids</taxon>
        <taxon>Fabales</taxon>
        <taxon>Fabaceae</taxon>
        <taxon>Caesalpinioideae</taxon>
        <taxon>Cassia clade</taxon>
        <taxon>Senna</taxon>
    </lineage>
</organism>
<evidence type="ECO:0000313" key="1">
    <source>
        <dbReference type="EMBL" id="KAF7822254.1"/>
    </source>
</evidence>
<dbReference type="EMBL" id="JAAIUW010000008">
    <property type="protein sequence ID" value="KAF7822254.1"/>
    <property type="molecule type" value="Genomic_DNA"/>
</dbReference>
<name>A0A834TR68_9FABA</name>